<keyword evidence="7" id="KW-1185">Reference proteome</keyword>
<dbReference type="PANTHER" id="PTHR45916">
    <property type="entry name" value="STRUCTURAL MAINTENANCE OF CHROMOSOMES PROTEIN 5"/>
    <property type="match status" value="1"/>
</dbReference>
<evidence type="ECO:0000313" key="7">
    <source>
        <dbReference type="Proteomes" id="UP000789524"/>
    </source>
</evidence>
<evidence type="ECO:0000256" key="3">
    <source>
        <dbReference type="ARBA" id="ARBA00023054"/>
    </source>
</evidence>
<feature type="coiled-coil region" evidence="4">
    <location>
        <begin position="613"/>
        <end position="682"/>
    </location>
</feature>
<evidence type="ECO:0000256" key="1">
    <source>
        <dbReference type="ARBA" id="ARBA00010171"/>
    </source>
</evidence>
<name>A0A8J2QSR9_9NEOP</name>
<dbReference type="OrthoDB" id="10254973at2759"/>
<comment type="caution">
    <text evidence="6">The sequence shown here is derived from an EMBL/GenBank/DDBJ whole genome shotgun (WGS) entry which is preliminary data.</text>
</comment>
<gene>
    <name evidence="6" type="ORF">DCHRY22_LOCUS8406</name>
</gene>
<proteinExistence type="inferred from homology"/>
<dbReference type="GO" id="GO:0000724">
    <property type="term" value="P:double-strand break repair via homologous recombination"/>
    <property type="evidence" value="ECO:0007669"/>
    <property type="project" value="TreeGrafter"/>
</dbReference>
<feature type="coiled-coil region" evidence="4">
    <location>
        <begin position="747"/>
        <end position="781"/>
    </location>
</feature>
<feature type="coiled-coil region" evidence="4">
    <location>
        <begin position="834"/>
        <end position="864"/>
    </location>
</feature>
<sequence>MSKIINKGGFKPGSIHRIALENFVTYKEVELYPGKSLNLIIGPNGTGKSTFVCAIILGLGGNPGAIGRSKNLTDFVRDGCDSGFIEIELYNKPNERNIIIKRILDKRKNSSIWSLDYKTVPEKRIQEIVKSFNIQVENLCQLLPQDKVHDFSKLNPKQLLHSTLTAIGDFDSIKDWDQLIKLQDDQKELTSTLKNGLTKLEEEKRKNHGLKELIDAMNQRKAIEKEIEICQKKLLWAEHKELNDAVIEIKRQQVNAKSVVEKNNKTIAPMKHELDKVKEDISVLERGKRTSIERIRDHKAKLQETISTFEIHESRFNTIDGEFQEKLNAHSNLERDLMEARIKEEKLHLDKRALEADGENEQSLIMELKKLETERATINKTLERYKNSRAQQLYPLENEIRSFRHKINSLENVEMGCLDKLKIKHRDTYKAWDWLKENMHKFKHPVYGPMMLNINFKEPKFARYLESTVPVRDLKAFVFESKDDMNKFNKIVREELKLKQVNAVHSEGGNFNVRSMDIRNLSYLGFYTCILDTISAPTAILRYLCSVYRINDIPIGNKHTFDNVERVPDNIRFYFTENYRISTRVSFYKVKSTTTIEIKDADLLADSVDYKQIDILKTQLSQVQEKKSNLESQFEETLNVEENKVKDIIGKTKEKADLLEKIKSINLQIHFQKQKVRALEREPAINIEEEEKKCKENKQDCVNKQFTAQKEMYNILQQVHEQTINMEKNTIHLSIHRNEFLQKEAQYRRLTSDFEAAKKLLENVKNDLERATTEANQKLEQARFSCGGKNINERDFPYKNEFNELPSDREELEVYKNERLAKISLMNQGDNQVLKEYEERKRNIAKLKQKLDSSTDNKKRIREEIKTITSRWLPPLERLVNEIKENFSSMFQKLGCAGDVALYKGENDEEFSCYGLNIMVKFRAEESLRQLTRDTQSGGERALSTALYLLALQARVAVPFRCVDEINQGMDAKNERDMLQLLIKATTESDSQYFLLTPKLLRDLEYNEKTTIHTVMNGHHIMNYRMWDVKEFLQNAKRINQI</sequence>
<dbReference type="GO" id="GO:0016887">
    <property type="term" value="F:ATP hydrolysis activity"/>
    <property type="evidence" value="ECO:0007669"/>
    <property type="project" value="InterPro"/>
</dbReference>
<comment type="similarity">
    <text evidence="1">Belongs to the SMC family. SMC5 subfamily.</text>
</comment>
<dbReference type="InterPro" id="IPR027417">
    <property type="entry name" value="P-loop_NTPase"/>
</dbReference>
<dbReference type="SUPFAM" id="SSF52540">
    <property type="entry name" value="P-loop containing nucleoside triphosphate hydrolases"/>
    <property type="match status" value="2"/>
</dbReference>
<dbReference type="EMBL" id="CAKASE010000061">
    <property type="protein sequence ID" value="CAG9568534.1"/>
    <property type="molecule type" value="Genomic_DNA"/>
</dbReference>
<feature type="domain" description="Rad50/SbcC-type AAA" evidence="5">
    <location>
        <begin position="17"/>
        <end position="233"/>
    </location>
</feature>
<feature type="coiled-coil region" evidence="4">
    <location>
        <begin position="200"/>
        <end position="233"/>
    </location>
</feature>
<evidence type="ECO:0000256" key="4">
    <source>
        <dbReference type="SAM" id="Coils"/>
    </source>
</evidence>
<dbReference type="AlphaFoldDB" id="A0A8J2QSR9"/>
<keyword evidence="3 4" id="KW-0175">Coiled coil</keyword>
<dbReference type="GO" id="GO:0003697">
    <property type="term" value="F:single-stranded DNA binding"/>
    <property type="evidence" value="ECO:0007669"/>
    <property type="project" value="TreeGrafter"/>
</dbReference>
<evidence type="ECO:0000313" key="6">
    <source>
        <dbReference type="EMBL" id="CAG9568534.1"/>
    </source>
</evidence>
<dbReference type="Gene3D" id="3.40.50.300">
    <property type="entry name" value="P-loop containing nucleotide triphosphate hydrolases"/>
    <property type="match status" value="2"/>
</dbReference>
<dbReference type="PANTHER" id="PTHR45916:SF1">
    <property type="entry name" value="STRUCTURAL MAINTENANCE OF CHROMOSOMES PROTEIN 5"/>
    <property type="match status" value="1"/>
</dbReference>
<dbReference type="GO" id="GO:0005634">
    <property type="term" value="C:nucleus"/>
    <property type="evidence" value="ECO:0007669"/>
    <property type="project" value="TreeGrafter"/>
</dbReference>
<dbReference type="Proteomes" id="UP000789524">
    <property type="component" value="Unassembled WGS sequence"/>
</dbReference>
<organism evidence="6 7">
    <name type="scientific">Danaus chrysippus</name>
    <name type="common">African queen</name>
    <dbReference type="NCBI Taxonomy" id="151541"/>
    <lineage>
        <taxon>Eukaryota</taxon>
        <taxon>Metazoa</taxon>
        <taxon>Ecdysozoa</taxon>
        <taxon>Arthropoda</taxon>
        <taxon>Hexapoda</taxon>
        <taxon>Insecta</taxon>
        <taxon>Pterygota</taxon>
        <taxon>Neoptera</taxon>
        <taxon>Endopterygota</taxon>
        <taxon>Lepidoptera</taxon>
        <taxon>Glossata</taxon>
        <taxon>Ditrysia</taxon>
        <taxon>Papilionoidea</taxon>
        <taxon>Nymphalidae</taxon>
        <taxon>Danainae</taxon>
        <taxon>Danaini</taxon>
        <taxon>Danaina</taxon>
        <taxon>Danaus</taxon>
        <taxon>Anosia</taxon>
    </lineage>
</organism>
<evidence type="ECO:0000259" key="5">
    <source>
        <dbReference type="Pfam" id="PF13476"/>
    </source>
</evidence>
<dbReference type="InterPro" id="IPR038729">
    <property type="entry name" value="Rad50/SbcC_AAA"/>
</dbReference>
<reference evidence="6" key="1">
    <citation type="submission" date="2021-09" db="EMBL/GenBank/DDBJ databases">
        <authorList>
            <person name="Martin H S."/>
        </authorList>
    </citation>
    <scope>NUCLEOTIDE SEQUENCE</scope>
</reference>
<evidence type="ECO:0000256" key="2">
    <source>
        <dbReference type="ARBA" id="ARBA00018687"/>
    </source>
</evidence>
<protein>
    <recommendedName>
        <fullName evidence="2">Structural maintenance of chromosomes protein 5</fullName>
    </recommendedName>
</protein>
<dbReference type="Pfam" id="PF13476">
    <property type="entry name" value="AAA_23"/>
    <property type="match status" value="1"/>
</dbReference>
<accession>A0A8J2QSR9</accession>
<dbReference type="GO" id="GO:0030915">
    <property type="term" value="C:Smc5-Smc6 complex"/>
    <property type="evidence" value="ECO:0007669"/>
    <property type="project" value="TreeGrafter"/>
</dbReference>